<feature type="region of interest" description="Disordered" evidence="1">
    <location>
        <begin position="44"/>
        <end position="97"/>
    </location>
</feature>
<dbReference type="InterPro" id="IPR047676">
    <property type="entry name" value="FxLYD_dom"/>
</dbReference>
<dbReference type="RefSeq" id="WP_270057533.1">
    <property type="nucleotide sequence ID" value="NZ_CP115149.1"/>
</dbReference>
<name>A0ABY7M929_9CHLR</name>
<reference evidence="3 4" key="1">
    <citation type="journal article" date="2023" name="ISME J.">
        <title>Thermophilic Dehalococcoidia with unusual traits shed light on an unexpected past.</title>
        <authorList>
            <person name="Palmer M."/>
            <person name="Covington J.K."/>
            <person name="Zhou E.M."/>
            <person name="Thomas S.C."/>
            <person name="Habib N."/>
            <person name="Seymour C.O."/>
            <person name="Lai D."/>
            <person name="Johnston J."/>
            <person name="Hashimi A."/>
            <person name="Jiao J.Y."/>
            <person name="Muok A.R."/>
            <person name="Liu L."/>
            <person name="Xian W.D."/>
            <person name="Zhi X.Y."/>
            <person name="Li M.M."/>
            <person name="Silva L.P."/>
            <person name="Bowen B.P."/>
            <person name="Louie K."/>
            <person name="Briegel A."/>
            <person name="Pett-Ridge J."/>
            <person name="Weber P.K."/>
            <person name="Tocheva E.I."/>
            <person name="Woyke T."/>
            <person name="Northen T.R."/>
            <person name="Mayali X."/>
            <person name="Li W.J."/>
            <person name="Hedlund B.P."/>
        </authorList>
    </citation>
    <scope>NUCLEOTIDE SEQUENCE [LARGE SCALE GENOMIC DNA]</scope>
    <source>
        <strain evidence="3 4">YIM 72310</strain>
    </source>
</reference>
<feature type="compositionally biased region" description="Pro residues" evidence="1">
    <location>
        <begin position="81"/>
        <end position="94"/>
    </location>
</feature>
<evidence type="ECO:0000313" key="4">
    <source>
        <dbReference type="Proteomes" id="UP001212803"/>
    </source>
</evidence>
<organism evidence="3 4">
    <name type="scientific">Tepidiforma flava</name>
    <dbReference type="NCBI Taxonomy" id="3004094"/>
    <lineage>
        <taxon>Bacteria</taxon>
        <taxon>Bacillati</taxon>
        <taxon>Chloroflexota</taxon>
        <taxon>Tepidiformia</taxon>
        <taxon>Tepidiformales</taxon>
        <taxon>Tepidiformaceae</taxon>
        <taxon>Tepidiforma</taxon>
    </lineage>
</organism>
<evidence type="ECO:0000256" key="2">
    <source>
        <dbReference type="SAM" id="SignalP"/>
    </source>
</evidence>
<evidence type="ECO:0000256" key="1">
    <source>
        <dbReference type="SAM" id="MobiDB-lite"/>
    </source>
</evidence>
<evidence type="ECO:0000313" key="3">
    <source>
        <dbReference type="EMBL" id="WBL37019.1"/>
    </source>
</evidence>
<sequence>MPRPRYLLALAGLLFAGLAAALASAPRDAGSQVFSPRAVVPMVARDEGAPPPPPATPTPFAPTATPTPRPPTATPTAAQPTPTPRPPTATPTPAPSGLRLQGVNWYVNTTGTIYVMGIVVNGLSTPVELVRINVRFYNASGQLLATDTTYADVSIIPAGGSSPFWTLLLNPPPGVASVEAVLGTYSVSSRPPITGLTPTVTNIYRSSSIALRVVGTVRNDSSATYQFTRVIAAYVDSAGYVIRIETDYLEPSTLAPGQQGTFEAIFFNAPAGLETNNLLIWTTASR</sequence>
<dbReference type="NCBIfam" id="NF038353">
    <property type="entry name" value="FxLYD_dom"/>
    <property type="match status" value="2"/>
</dbReference>
<dbReference type="EMBL" id="CP115149">
    <property type="protein sequence ID" value="WBL37019.1"/>
    <property type="molecule type" value="Genomic_DNA"/>
</dbReference>
<gene>
    <name evidence="3" type="ORF">O0235_05485</name>
</gene>
<dbReference type="Proteomes" id="UP001212803">
    <property type="component" value="Chromosome"/>
</dbReference>
<keyword evidence="2" id="KW-0732">Signal</keyword>
<accession>A0ABY7M929</accession>
<feature type="signal peptide" evidence="2">
    <location>
        <begin position="1"/>
        <end position="25"/>
    </location>
</feature>
<proteinExistence type="predicted"/>
<protein>
    <submittedName>
        <fullName evidence="3">FxLYD domain-containing protein</fullName>
    </submittedName>
</protein>
<feature type="compositionally biased region" description="Pro residues" evidence="1">
    <location>
        <begin position="49"/>
        <end position="73"/>
    </location>
</feature>
<dbReference type="PRINTS" id="PR01217">
    <property type="entry name" value="PRICHEXTENSN"/>
</dbReference>
<keyword evidence="4" id="KW-1185">Reference proteome</keyword>
<feature type="chain" id="PRO_5046330043" evidence="2">
    <location>
        <begin position="26"/>
        <end position="286"/>
    </location>
</feature>